<name>A0AAN9J4Z3_CROPI</name>
<dbReference type="GO" id="GO:0004565">
    <property type="term" value="F:beta-galactosidase activity"/>
    <property type="evidence" value="ECO:0007669"/>
    <property type="project" value="UniProtKB-EC"/>
</dbReference>
<proteinExistence type="inferred from homology"/>
<dbReference type="AlphaFoldDB" id="A0AAN9J4Z3"/>
<comment type="caution">
    <text evidence="5">The sequence shown here is derived from an EMBL/GenBank/DDBJ whole genome shotgun (WGS) entry which is preliminary data.</text>
</comment>
<comment type="similarity">
    <text evidence="2">Belongs to the glycosyl hydrolase 35 family.</text>
</comment>
<evidence type="ECO:0000313" key="6">
    <source>
        <dbReference type="Proteomes" id="UP001372338"/>
    </source>
</evidence>
<comment type="catalytic activity">
    <reaction evidence="1">
        <text>Hydrolysis of terminal non-reducing beta-D-galactose residues in beta-D-galactosides.</text>
        <dbReference type="EC" id="3.2.1.23"/>
    </reaction>
</comment>
<dbReference type="InterPro" id="IPR017853">
    <property type="entry name" value="GH"/>
</dbReference>
<dbReference type="Pfam" id="PF01301">
    <property type="entry name" value="Glyco_hydro_35"/>
    <property type="match status" value="1"/>
</dbReference>
<dbReference type="PANTHER" id="PTHR23421">
    <property type="entry name" value="BETA-GALACTOSIDASE RELATED"/>
    <property type="match status" value="1"/>
</dbReference>
<evidence type="ECO:0000256" key="3">
    <source>
        <dbReference type="ARBA" id="ARBA00012756"/>
    </source>
</evidence>
<evidence type="ECO:0000259" key="4">
    <source>
        <dbReference type="Pfam" id="PF01301"/>
    </source>
</evidence>
<protein>
    <recommendedName>
        <fullName evidence="3">beta-galactosidase</fullName>
        <ecNumber evidence="3">3.2.1.23</ecNumber>
    </recommendedName>
</protein>
<dbReference type="SUPFAM" id="SSF51445">
    <property type="entry name" value="(Trans)glycosidases"/>
    <property type="match status" value="1"/>
</dbReference>
<accession>A0AAN9J4Z3</accession>
<dbReference type="Gene3D" id="3.20.20.80">
    <property type="entry name" value="Glycosidases"/>
    <property type="match status" value="1"/>
</dbReference>
<dbReference type="EC" id="3.2.1.23" evidence="3"/>
<dbReference type="InterPro" id="IPR031330">
    <property type="entry name" value="Gly_Hdrlase_35_cat"/>
</dbReference>
<evidence type="ECO:0000313" key="5">
    <source>
        <dbReference type="EMBL" id="KAK7290934.1"/>
    </source>
</evidence>
<dbReference type="Proteomes" id="UP001372338">
    <property type="component" value="Unassembled WGS sequence"/>
</dbReference>
<organism evidence="5 6">
    <name type="scientific">Crotalaria pallida</name>
    <name type="common">Smooth rattlebox</name>
    <name type="synonym">Crotalaria striata</name>
    <dbReference type="NCBI Taxonomy" id="3830"/>
    <lineage>
        <taxon>Eukaryota</taxon>
        <taxon>Viridiplantae</taxon>
        <taxon>Streptophyta</taxon>
        <taxon>Embryophyta</taxon>
        <taxon>Tracheophyta</taxon>
        <taxon>Spermatophyta</taxon>
        <taxon>Magnoliopsida</taxon>
        <taxon>eudicotyledons</taxon>
        <taxon>Gunneridae</taxon>
        <taxon>Pentapetalae</taxon>
        <taxon>rosids</taxon>
        <taxon>fabids</taxon>
        <taxon>Fabales</taxon>
        <taxon>Fabaceae</taxon>
        <taxon>Papilionoideae</taxon>
        <taxon>50 kb inversion clade</taxon>
        <taxon>genistoids sensu lato</taxon>
        <taxon>core genistoids</taxon>
        <taxon>Crotalarieae</taxon>
        <taxon>Crotalaria</taxon>
    </lineage>
</organism>
<dbReference type="EMBL" id="JAYWIO010000001">
    <property type="protein sequence ID" value="KAK7290934.1"/>
    <property type="molecule type" value="Genomic_DNA"/>
</dbReference>
<evidence type="ECO:0000256" key="1">
    <source>
        <dbReference type="ARBA" id="ARBA00001412"/>
    </source>
</evidence>
<dbReference type="InterPro" id="IPR001944">
    <property type="entry name" value="Glycoside_Hdrlase_35"/>
</dbReference>
<evidence type="ECO:0000256" key="2">
    <source>
        <dbReference type="ARBA" id="ARBA00009809"/>
    </source>
</evidence>
<feature type="domain" description="Glycoside hydrolase 35 catalytic" evidence="4">
    <location>
        <begin position="8"/>
        <end position="73"/>
    </location>
</feature>
<sequence length="155" mass="17589">MIEEGSLIDTCNAFYCENFTPNKNYKPKIWTENWTGWYTAFGGTNPYRPAEDIAFSIARFIQNRGSFVNYYMVGLLNEPKWGHLRDLHKAIKQCKPTLVSVDPNLAEIAKFLGLTTTVDTEAIQLACFFHSNYKSSQSSSYKANGLCSSSCQMRL</sequence>
<reference evidence="5 6" key="1">
    <citation type="submission" date="2024-01" db="EMBL/GenBank/DDBJ databases">
        <title>The genomes of 5 underutilized Papilionoideae crops provide insights into root nodulation and disease resistanc.</title>
        <authorList>
            <person name="Yuan L."/>
        </authorList>
    </citation>
    <scope>NUCLEOTIDE SEQUENCE [LARGE SCALE GENOMIC DNA]</scope>
    <source>
        <strain evidence="5">ZHUSHIDOU_FW_LH</strain>
        <tissue evidence="5">Leaf</tissue>
    </source>
</reference>
<keyword evidence="6" id="KW-1185">Reference proteome</keyword>
<gene>
    <name evidence="5" type="ORF">RIF29_05731</name>
</gene>
<dbReference type="GO" id="GO:0005975">
    <property type="term" value="P:carbohydrate metabolic process"/>
    <property type="evidence" value="ECO:0007669"/>
    <property type="project" value="InterPro"/>
</dbReference>